<keyword evidence="3" id="KW-0444">Lipid biosynthesis</keyword>
<dbReference type="Pfam" id="PF08240">
    <property type="entry name" value="ADH_N"/>
    <property type="match status" value="1"/>
</dbReference>
<dbReference type="Gene3D" id="3.90.180.10">
    <property type="entry name" value="Medium-chain alcohol dehydrogenases, catalytic domain"/>
    <property type="match status" value="1"/>
</dbReference>
<evidence type="ECO:0000256" key="1">
    <source>
        <dbReference type="ARBA" id="ARBA00004173"/>
    </source>
</evidence>
<keyword evidence="4" id="KW-0276">Fatty acid metabolism</keyword>
<dbReference type="CDD" id="cd08290">
    <property type="entry name" value="ETR"/>
    <property type="match status" value="1"/>
</dbReference>
<evidence type="ECO:0000256" key="11">
    <source>
        <dbReference type="ARBA" id="ARBA00038963"/>
    </source>
</evidence>
<dbReference type="Pfam" id="PF00107">
    <property type="entry name" value="ADH_zinc_N"/>
    <property type="match status" value="1"/>
</dbReference>
<evidence type="ECO:0000256" key="5">
    <source>
        <dbReference type="ARBA" id="ARBA00022857"/>
    </source>
</evidence>
<dbReference type="InterPro" id="IPR013149">
    <property type="entry name" value="ADH-like_C"/>
</dbReference>
<accession>A0AAD5PJF1</accession>
<dbReference type="SMART" id="SM00829">
    <property type="entry name" value="PKS_ER"/>
    <property type="match status" value="1"/>
</dbReference>
<organism evidence="14 15">
    <name type="scientific">Phascolomyces articulosus</name>
    <dbReference type="NCBI Taxonomy" id="60185"/>
    <lineage>
        <taxon>Eukaryota</taxon>
        <taxon>Fungi</taxon>
        <taxon>Fungi incertae sedis</taxon>
        <taxon>Mucoromycota</taxon>
        <taxon>Mucoromycotina</taxon>
        <taxon>Mucoromycetes</taxon>
        <taxon>Mucorales</taxon>
        <taxon>Lichtheimiaceae</taxon>
        <taxon>Phascolomyces</taxon>
    </lineage>
</organism>
<gene>
    <name evidence="14" type="ORF">BDA99DRAFT_493893</name>
</gene>
<evidence type="ECO:0000256" key="9">
    <source>
        <dbReference type="ARBA" id="ARBA00023128"/>
    </source>
</evidence>
<dbReference type="InterPro" id="IPR036291">
    <property type="entry name" value="NAD(P)-bd_dom_sf"/>
</dbReference>
<dbReference type="EMBL" id="JAIXMP010000002">
    <property type="protein sequence ID" value="KAI9276691.1"/>
    <property type="molecule type" value="Genomic_DNA"/>
</dbReference>
<dbReference type="SUPFAM" id="SSF51735">
    <property type="entry name" value="NAD(P)-binding Rossmann-fold domains"/>
    <property type="match status" value="1"/>
</dbReference>
<dbReference type="PANTHER" id="PTHR43981">
    <property type="entry name" value="ENOYL-[ACYL-CARRIER-PROTEIN] REDUCTASE, MITOCHONDRIAL"/>
    <property type="match status" value="1"/>
</dbReference>
<evidence type="ECO:0000259" key="13">
    <source>
        <dbReference type="SMART" id="SM00829"/>
    </source>
</evidence>
<evidence type="ECO:0000256" key="8">
    <source>
        <dbReference type="ARBA" id="ARBA00023098"/>
    </source>
</evidence>
<keyword evidence="9" id="KW-0496">Mitochondrion</keyword>
<dbReference type="EC" id="1.3.1.104" evidence="11"/>
<evidence type="ECO:0000256" key="7">
    <source>
        <dbReference type="ARBA" id="ARBA00023002"/>
    </source>
</evidence>
<comment type="similarity">
    <text evidence="2">Belongs to the zinc-containing alcohol dehydrogenase family. Quinone oxidoreductase subfamily.</text>
</comment>
<evidence type="ECO:0000256" key="4">
    <source>
        <dbReference type="ARBA" id="ARBA00022832"/>
    </source>
</evidence>
<keyword evidence="7" id="KW-0560">Oxidoreductase</keyword>
<comment type="catalytic activity">
    <reaction evidence="12">
        <text>a 2,3-saturated acyl-[ACP] + NADP(+) = a (2E)-enoyl-[ACP] + NADPH + H(+)</text>
        <dbReference type="Rhea" id="RHEA:22564"/>
        <dbReference type="Rhea" id="RHEA-COMP:9925"/>
        <dbReference type="Rhea" id="RHEA-COMP:9926"/>
        <dbReference type="ChEBI" id="CHEBI:15378"/>
        <dbReference type="ChEBI" id="CHEBI:57783"/>
        <dbReference type="ChEBI" id="CHEBI:58349"/>
        <dbReference type="ChEBI" id="CHEBI:78784"/>
        <dbReference type="ChEBI" id="CHEBI:78785"/>
        <dbReference type="EC" id="1.3.1.104"/>
    </reaction>
</comment>
<evidence type="ECO:0000256" key="10">
    <source>
        <dbReference type="ARBA" id="ARBA00023160"/>
    </source>
</evidence>
<dbReference type="Proteomes" id="UP001209540">
    <property type="component" value="Unassembled WGS sequence"/>
</dbReference>
<dbReference type="InterPro" id="IPR013154">
    <property type="entry name" value="ADH-like_N"/>
</dbReference>
<dbReference type="FunFam" id="3.40.50.720:FF:000112">
    <property type="entry name" value="Enoyl-[acyl-carrier-protein] reductase 1, mitochondrial"/>
    <property type="match status" value="1"/>
</dbReference>
<dbReference type="InterPro" id="IPR011032">
    <property type="entry name" value="GroES-like_sf"/>
</dbReference>
<dbReference type="InterPro" id="IPR020843">
    <property type="entry name" value="ER"/>
</dbReference>
<comment type="caution">
    <text evidence="14">The sequence shown here is derived from an EMBL/GenBank/DDBJ whole genome shotgun (WGS) entry which is preliminary data.</text>
</comment>
<reference evidence="14" key="1">
    <citation type="journal article" date="2022" name="IScience">
        <title>Evolution of zygomycete secretomes and the origins of terrestrial fungal ecologies.</title>
        <authorList>
            <person name="Chang Y."/>
            <person name="Wang Y."/>
            <person name="Mondo S."/>
            <person name="Ahrendt S."/>
            <person name="Andreopoulos W."/>
            <person name="Barry K."/>
            <person name="Beard J."/>
            <person name="Benny G.L."/>
            <person name="Blankenship S."/>
            <person name="Bonito G."/>
            <person name="Cuomo C."/>
            <person name="Desiro A."/>
            <person name="Gervers K.A."/>
            <person name="Hundley H."/>
            <person name="Kuo A."/>
            <person name="LaButti K."/>
            <person name="Lang B.F."/>
            <person name="Lipzen A."/>
            <person name="O'Donnell K."/>
            <person name="Pangilinan J."/>
            <person name="Reynolds N."/>
            <person name="Sandor L."/>
            <person name="Smith M.E."/>
            <person name="Tsang A."/>
            <person name="Grigoriev I.V."/>
            <person name="Stajich J.E."/>
            <person name="Spatafora J.W."/>
        </authorList>
    </citation>
    <scope>NUCLEOTIDE SEQUENCE</scope>
    <source>
        <strain evidence="14">RSA 2281</strain>
    </source>
</reference>
<evidence type="ECO:0000313" key="15">
    <source>
        <dbReference type="Proteomes" id="UP001209540"/>
    </source>
</evidence>
<feature type="domain" description="Enoyl reductase (ER)" evidence="13">
    <location>
        <begin position="39"/>
        <end position="372"/>
    </location>
</feature>
<evidence type="ECO:0000256" key="3">
    <source>
        <dbReference type="ARBA" id="ARBA00022516"/>
    </source>
</evidence>
<dbReference type="GO" id="GO:0006633">
    <property type="term" value="P:fatty acid biosynthetic process"/>
    <property type="evidence" value="ECO:0007669"/>
    <property type="project" value="UniProtKB-KW"/>
</dbReference>
<keyword evidence="10" id="KW-0275">Fatty acid biosynthesis</keyword>
<dbReference type="GO" id="GO:0141148">
    <property type="term" value="F:enoyl-[acyl-carrier-protein] reductase (NADPH) activity"/>
    <property type="evidence" value="ECO:0007669"/>
    <property type="project" value="UniProtKB-EC"/>
</dbReference>
<name>A0AAD5PJF1_9FUNG</name>
<protein>
    <recommendedName>
        <fullName evidence="11">enoyl-[acyl-carrier-protein] reductase</fullName>
        <ecNumber evidence="11">1.3.1.104</ecNumber>
    </recommendedName>
</protein>
<keyword evidence="6" id="KW-0809">Transit peptide</keyword>
<reference evidence="14" key="2">
    <citation type="submission" date="2023-02" db="EMBL/GenBank/DDBJ databases">
        <authorList>
            <consortium name="DOE Joint Genome Institute"/>
            <person name="Mondo S.J."/>
            <person name="Chang Y."/>
            <person name="Wang Y."/>
            <person name="Ahrendt S."/>
            <person name="Andreopoulos W."/>
            <person name="Barry K."/>
            <person name="Beard J."/>
            <person name="Benny G.L."/>
            <person name="Blankenship S."/>
            <person name="Bonito G."/>
            <person name="Cuomo C."/>
            <person name="Desiro A."/>
            <person name="Gervers K.A."/>
            <person name="Hundley H."/>
            <person name="Kuo A."/>
            <person name="LaButti K."/>
            <person name="Lang B.F."/>
            <person name="Lipzen A."/>
            <person name="O'Donnell K."/>
            <person name="Pangilinan J."/>
            <person name="Reynolds N."/>
            <person name="Sandor L."/>
            <person name="Smith M.W."/>
            <person name="Tsang A."/>
            <person name="Grigoriev I.V."/>
            <person name="Stajich J.E."/>
            <person name="Spatafora J.W."/>
        </authorList>
    </citation>
    <scope>NUCLEOTIDE SEQUENCE</scope>
    <source>
        <strain evidence="14">RSA 2281</strain>
    </source>
</reference>
<dbReference type="Gene3D" id="3.40.50.720">
    <property type="entry name" value="NAD(P)-binding Rossmann-like Domain"/>
    <property type="match status" value="1"/>
</dbReference>
<dbReference type="GO" id="GO:0005739">
    <property type="term" value="C:mitochondrion"/>
    <property type="evidence" value="ECO:0007669"/>
    <property type="project" value="UniProtKB-SubCell"/>
</dbReference>
<dbReference type="AlphaFoldDB" id="A0AAD5PJF1"/>
<evidence type="ECO:0000256" key="12">
    <source>
        <dbReference type="ARBA" id="ARBA00048843"/>
    </source>
</evidence>
<dbReference type="PANTHER" id="PTHR43981:SF2">
    <property type="entry name" value="ENOYL-[ACYL-CARRIER-PROTEIN] REDUCTASE, MITOCHONDRIAL"/>
    <property type="match status" value="1"/>
</dbReference>
<dbReference type="SUPFAM" id="SSF50129">
    <property type="entry name" value="GroES-like"/>
    <property type="match status" value="1"/>
</dbReference>
<evidence type="ECO:0000256" key="6">
    <source>
        <dbReference type="ARBA" id="ARBA00022946"/>
    </source>
</evidence>
<sequence length="376" mass="41294">MGLFIRSLLSQQPRHVWRAYSTAASDITVKAMVYSSYGKPSEVLKWHTYPLDPLTDDTVHVRFLASPINPADVNQVQGAYPLKPAFEQLGDTKAAVGGNEGVAQVIATGKNVNGLQVGDQVVMARSGYGTWRTHAAGPVTDFQKLPPSDKTSVIQKATLTVNPCTAYRMLKDFAPLKPGDYVIQNGGNSAVGQAVIQIAKAWGLKTVNVVRNRPEIDSLRQELMDLGATYVVTDEELGTHEMRTTMKGWFGGKPPLLGLNCVGGKSATEMARYLGHNGHYVTYGAMARAPLALPASMLIFKNITFHGFWMTRWTDQNNEEDRYKMFEDLIGLMDKGALGEPRWTKVEWNEDSMKHAVDAGIQGFAQGKQIVFPTSS</sequence>
<evidence type="ECO:0000256" key="2">
    <source>
        <dbReference type="ARBA" id="ARBA00010371"/>
    </source>
</evidence>
<keyword evidence="5" id="KW-0521">NADP</keyword>
<keyword evidence="15" id="KW-1185">Reference proteome</keyword>
<comment type="subcellular location">
    <subcellularLocation>
        <location evidence="1">Mitochondrion</location>
    </subcellularLocation>
</comment>
<evidence type="ECO:0000313" key="14">
    <source>
        <dbReference type="EMBL" id="KAI9276691.1"/>
    </source>
</evidence>
<dbReference type="InterPro" id="IPR051034">
    <property type="entry name" value="Mito_Enoyl-ACP_Reductase"/>
</dbReference>
<proteinExistence type="inferred from homology"/>
<keyword evidence="8" id="KW-0443">Lipid metabolism</keyword>